<feature type="transmembrane region" description="Helical" evidence="1">
    <location>
        <begin position="36"/>
        <end position="63"/>
    </location>
</feature>
<feature type="transmembrane region" description="Helical" evidence="1">
    <location>
        <begin position="69"/>
        <end position="94"/>
    </location>
</feature>
<accession>X0V4P7</accession>
<comment type="caution">
    <text evidence="3">The sequence shown here is derived from an EMBL/GenBank/DDBJ whole genome shotgun (WGS) entry which is preliminary data.</text>
</comment>
<name>X0V4P7_9ZZZZ</name>
<feature type="domain" description="Inner membrane protein YejM N-terminal" evidence="2">
    <location>
        <begin position="2"/>
        <end position="148"/>
    </location>
</feature>
<feature type="transmembrane region" description="Helical" evidence="1">
    <location>
        <begin position="125"/>
        <end position="144"/>
    </location>
</feature>
<sequence length="156" mass="16905">MRFALWLQLANGVLLALLCLRYFGDTPLPADALARIFRVLMVPAHGLLLSFAILPLVLLPALAHPGRWIVVWGALCNGALAGLVWVDLGVFALYRFHLNAMVWNLVSSGAADEILVFSSTTGVRAATWFAAMLALEGLVSWAIWRGLALRSRLGGP</sequence>
<protein>
    <recommendedName>
        <fullName evidence="2">Inner membrane protein YejM N-terminal domain-containing protein</fullName>
    </recommendedName>
</protein>
<proteinExistence type="predicted"/>
<keyword evidence="1" id="KW-0812">Transmembrane</keyword>
<gene>
    <name evidence="3" type="ORF">S01H1_39510</name>
</gene>
<dbReference type="EMBL" id="BARS01024940">
    <property type="protein sequence ID" value="GAG13070.1"/>
    <property type="molecule type" value="Genomic_DNA"/>
</dbReference>
<dbReference type="Pfam" id="PF11893">
    <property type="entry name" value="DUF3413"/>
    <property type="match status" value="1"/>
</dbReference>
<reference evidence="3" key="1">
    <citation type="journal article" date="2014" name="Front. Microbiol.">
        <title>High frequency of phylogenetically diverse reductive dehalogenase-homologous genes in deep subseafloor sedimentary metagenomes.</title>
        <authorList>
            <person name="Kawai M."/>
            <person name="Futagami T."/>
            <person name="Toyoda A."/>
            <person name="Takaki Y."/>
            <person name="Nishi S."/>
            <person name="Hori S."/>
            <person name="Arai W."/>
            <person name="Tsubouchi T."/>
            <person name="Morono Y."/>
            <person name="Uchiyama I."/>
            <person name="Ito T."/>
            <person name="Fujiyama A."/>
            <person name="Inagaki F."/>
            <person name="Takami H."/>
        </authorList>
    </citation>
    <scope>NUCLEOTIDE SEQUENCE</scope>
    <source>
        <strain evidence="3">Expedition CK06-06</strain>
    </source>
</reference>
<evidence type="ECO:0000313" key="3">
    <source>
        <dbReference type="EMBL" id="GAG13070.1"/>
    </source>
</evidence>
<keyword evidence="1" id="KW-0472">Membrane</keyword>
<evidence type="ECO:0000259" key="2">
    <source>
        <dbReference type="Pfam" id="PF11893"/>
    </source>
</evidence>
<evidence type="ECO:0000256" key="1">
    <source>
        <dbReference type="SAM" id="Phobius"/>
    </source>
</evidence>
<dbReference type="InterPro" id="IPR024588">
    <property type="entry name" value="YejM_N"/>
</dbReference>
<organism evidence="3">
    <name type="scientific">marine sediment metagenome</name>
    <dbReference type="NCBI Taxonomy" id="412755"/>
    <lineage>
        <taxon>unclassified sequences</taxon>
        <taxon>metagenomes</taxon>
        <taxon>ecological metagenomes</taxon>
    </lineage>
</organism>
<dbReference type="AlphaFoldDB" id="X0V4P7"/>
<feature type="transmembrane region" description="Helical" evidence="1">
    <location>
        <begin position="6"/>
        <end position="24"/>
    </location>
</feature>
<keyword evidence="1" id="KW-1133">Transmembrane helix</keyword>
<feature type="non-terminal residue" evidence="3">
    <location>
        <position position="156"/>
    </location>
</feature>